<protein>
    <submittedName>
        <fullName evidence="1">Uncharacterized protein</fullName>
    </submittedName>
</protein>
<sequence length="158" mass="18376">MDHQYSTVAKIPILDTRKFEQWQFRIQQYLQHEHYALWEALGFSEWLEVHALSSKKTGKSNDILLQSLRAKFQSVINHSKKLGLPPPPALETFGMTTEDKKKKRLKFLQEVFITENITVDEMQRNLIPPPGVVPIEGLVINEPKSRIFFISRITDIAF</sequence>
<proteinExistence type="predicted"/>
<name>A0A6L2KGC6_TANCI</name>
<reference evidence="1" key="1">
    <citation type="journal article" date="2019" name="Sci. Rep.">
        <title>Draft genome of Tanacetum cinerariifolium, the natural source of mosquito coil.</title>
        <authorList>
            <person name="Yamashiro T."/>
            <person name="Shiraishi A."/>
            <person name="Satake H."/>
            <person name="Nakayama K."/>
        </authorList>
    </citation>
    <scope>NUCLEOTIDE SEQUENCE</scope>
</reference>
<dbReference type="EMBL" id="BKCJ010002197">
    <property type="protein sequence ID" value="GEU46934.1"/>
    <property type="molecule type" value="Genomic_DNA"/>
</dbReference>
<accession>A0A6L2KGC6</accession>
<comment type="caution">
    <text evidence="1">The sequence shown here is derived from an EMBL/GenBank/DDBJ whole genome shotgun (WGS) entry which is preliminary data.</text>
</comment>
<gene>
    <name evidence="1" type="ORF">Tci_018912</name>
</gene>
<dbReference type="AlphaFoldDB" id="A0A6L2KGC6"/>
<organism evidence="1">
    <name type="scientific">Tanacetum cinerariifolium</name>
    <name type="common">Dalmatian daisy</name>
    <name type="synonym">Chrysanthemum cinerariifolium</name>
    <dbReference type="NCBI Taxonomy" id="118510"/>
    <lineage>
        <taxon>Eukaryota</taxon>
        <taxon>Viridiplantae</taxon>
        <taxon>Streptophyta</taxon>
        <taxon>Embryophyta</taxon>
        <taxon>Tracheophyta</taxon>
        <taxon>Spermatophyta</taxon>
        <taxon>Magnoliopsida</taxon>
        <taxon>eudicotyledons</taxon>
        <taxon>Gunneridae</taxon>
        <taxon>Pentapetalae</taxon>
        <taxon>asterids</taxon>
        <taxon>campanulids</taxon>
        <taxon>Asterales</taxon>
        <taxon>Asteraceae</taxon>
        <taxon>Asteroideae</taxon>
        <taxon>Anthemideae</taxon>
        <taxon>Anthemidinae</taxon>
        <taxon>Tanacetum</taxon>
    </lineage>
</organism>
<evidence type="ECO:0000313" key="1">
    <source>
        <dbReference type="EMBL" id="GEU46934.1"/>
    </source>
</evidence>